<gene>
    <name evidence="2" type="ORF">GCM10025883_33010</name>
</gene>
<keyword evidence="1" id="KW-1133">Transmembrane helix</keyword>
<feature type="transmembrane region" description="Helical" evidence="1">
    <location>
        <begin position="12"/>
        <end position="35"/>
    </location>
</feature>
<proteinExistence type="predicted"/>
<accession>A0ABQ6IUZ7</accession>
<keyword evidence="1" id="KW-0472">Membrane</keyword>
<dbReference type="EMBL" id="BSUO01000001">
    <property type="protein sequence ID" value="GMA41256.1"/>
    <property type="molecule type" value="Genomic_DNA"/>
</dbReference>
<keyword evidence="3" id="KW-1185">Reference proteome</keyword>
<reference evidence="3" key="1">
    <citation type="journal article" date="2019" name="Int. J. Syst. Evol. Microbiol.">
        <title>The Global Catalogue of Microorganisms (GCM) 10K type strain sequencing project: providing services to taxonomists for standard genome sequencing and annotation.</title>
        <authorList>
            <consortium name="The Broad Institute Genomics Platform"/>
            <consortium name="The Broad Institute Genome Sequencing Center for Infectious Disease"/>
            <person name="Wu L."/>
            <person name="Ma J."/>
        </authorList>
    </citation>
    <scope>NUCLEOTIDE SEQUENCE [LARGE SCALE GENOMIC DNA]</scope>
    <source>
        <strain evidence="3">NBRC 113072</strain>
    </source>
</reference>
<organism evidence="2 3">
    <name type="scientific">Mobilicoccus caccae</name>
    <dbReference type="NCBI Taxonomy" id="1859295"/>
    <lineage>
        <taxon>Bacteria</taxon>
        <taxon>Bacillati</taxon>
        <taxon>Actinomycetota</taxon>
        <taxon>Actinomycetes</taxon>
        <taxon>Micrococcales</taxon>
        <taxon>Dermatophilaceae</taxon>
        <taxon>Mobilicoccus</taxon>
    </lineage>
</organism>
<keyword evidence="1" id="KW-0812">Transmembrane</keyword>
<comment type="caution">
    <text evidence="2">The sequence shown here is derived from an EMBL/GenBank/DDBJ whole genome shotgun (WGS) entry which is preliminary data.</text>
</comment>
<evidence type="ECO:0000256" key="1">
    <source>
        <dbReference type="SAM" id="Phobius"/>
    </source>
</evidence>
<feature type="transmembrane region" description="Helical" evidence="1">
    <location>
        <begin position="47"/>
        <end position="70"/>
    </location>
</feature>
<protein>
    <submittedName>
        <fullName evidence="2">Uncharacterized protein</fullName>
    </submittedName>
</protein>
<evidence type="ECO:0000313" key="2">
    <source>
        <dbReference type="EMBL" id="GMA41256.1"/>
    </source>
</evidence>
<evidence type="ECO:0000313" key="3">
    <source>
        <dbReference type="Proteomes" id="UP001157126"/>
    </source>
</evidence>
<dbReference type="Proteomes" id="UP001157126">
    <property type="component" value="Unassembled WGS sequence"/>
</dbReference>
<name>A0ABQ6IUZ7_9MICO</name>
<sequence>MLVMFGEKPGELILLYGVLGAFFMPFLAITLLWILNTDRVPREWRNGPISNILMGLVALAFVVLAITEFAKYVS</sequence>